<proteinExistence type="predicted"/>
<dbReference type="EMBL" id="BNCO01000109">
    <property type="protein sequence ID" value="GIL68045.1"/>
    <property type="molecule type" value="Genomic_DNA"/>
</dbReference>
<organism evidence="1 2">
    <name type="scientific">Volvox africanus</name>
    <dbReference type="NCBI Taxonomy" id="51714"/>
    <lineage>
        <taxon>Eukaryota</taxon>
        <taxon>Viridiplantae</taxon>
        <taxon>Chlorophyta</taxon>
        <taxon>core chlorophytes</taxon>
        <taxon>Chlorophyceae</taxon>
        <taxon>CS clade</taxon>
        <taxon>Chlamydomonadales</taxon>
        <taxon>Volvocaceae</taxon>
        <taxon>Volvox</taxon>
    </lineage>
</organism>
<dbReference type="Proteomes" id="UP000747399">
    <property type="component" value="Unassembled WGS sequence"/>
</dbReference>
<name>A0A8J4BTC0_9CHLO</name>
<protein>
    <submittedName>
        <fullName evidence="1">Uncharacterized protein</fullName>
    </submittedName>
</protein>
<evidence type="ECO:0000313" key="1">
    <source>
        <dbReference type="EMBL" id="GIL68045.1"/>
    </source>
</evidence>
<reference evidence="1" key="1">
    <citation type="journal article" date="2021" name="Proc. Natl. Acad. Sci. U.S.A.">
        <title>Three genomes in the algal genus Volvox reveal the fate of a haploid sex-determining region after a transition to homothallism.</title>
        <authorList>
            <person name="Yamamoto K."/>
            <person name="Hamaji T."/>
            <person name="Kawai-Toyooka H."/>
            <person name="Matsuzaki R."/>
            <person name="Takahashi F."/>
            <person name="Nishimura Y."/>
            <person name="Kawachi M."/>
            <person name="Noguchi H."/>
            <person name="Minakuchi Y."/>
            <person name="Umen J.G."/>
            <person name="Toyoda A."/>
            <person name="Nozaki H."/>
        </authorList>
    </citation>
    <scope>NUCLEOTIDE SEQUENCE</scope>
    <source>
        <strain evidence="1">NIES-3780</strain>
    </source>
</reference>
<gene>
    <name evidence="1" type="ORF">Vafri_21353</name>
</gene>
<dbReference type="AlphaFoldDB" id="A0A8J4BTC0"/>
<keyword evidence="2" id="KW-1185">Reference proteome</keyword>
<accession>A0A8J4BTC0</accession>
<evidence type="ECO:0000313" key="2">
    <source>
        <dbReference type="Proteomes" id="UP000747399"/>
    </source>
</evidence>
<sequence length="128" mass="13548">MHVCMCAAYLGHCTYNQLDGRFEALLQLSAWRRLSLRRLCLYLPSQAVKRRGVAAPRVGLGSGSGEGELSSGVSGTKVYGFGGSDEELLYGTSCSWHPTRDVVVVGYSDGAMRTVGLTRPVGGSGASC</sequence>
<comment type="caution">
    <text evidence="1">The sequence shown here is derived from an EMBL/GenBank/DDBJ whole genome shotgun (WGS) entry which is preliminary data.</text>
</comment>